<dbReference type="Gene3D" id="2.60.40.10">
    <property type="entry name" value="Immunoglobulins"/>
    <property type="match status" value="1"/>
</dbReference>
<keyword evidence="4" id="KW-0378">Hydrolase</keyword>
<keyword evidence="3 6" id="KW-0732">Signal</keyword>
<dbReference type="InterPro" id="IPR014756">
    <property type="entry name" value="Ig_E-set"/>
</dbReference>
<evidence type="ECO:0000259" key="9">
    <source>
        <dbReference type="Pfam" id="PF18962"/>
    </source>
</evidence>
<accession>A0ABX1DE69</accession>
<dbReference type="InterPro" id="IPR013783">
    <property type="entry name" value="Ig-like_fold"/>
</dbReference>
<name>A0ABX1DE69_9FLAO</name>
<dbReference type="Proteomes" id="UP000760545">
    <property type="component" value="Unassembled WGS sequence"/>
</dbReference>
<keyword evidence="10" id="KW-0482">Metalloprotease</keyword>
<dbReference type="InterPro" id="IPR026444">
    <property type="entry name" value="Secre_tail"/>
</dbReference>
<feature type="domain" description="Peptidase M10 metallopeptidase" evidence="7">
    <location>
        <begin position="335"/>
        <end position="480"/>
    </location>
</feature>
<keyword evidence="2" id="KW-0479">Metal-binding</keyword>
<feature type="domain" description="Secretion system C-terminal sorting" evidence="9">
    <location>
        <begin position="530"/>
        <end position="603"/>
    </location>
</feature>
<dbReference type="Pfam" id="PF00413">
    <property type="entry name" value="Peptidase_M10"/>
    <property type="match status" value="1"/>
</dbReference>
<dbReference type="EMBL" id="JAAVJS010000008">
    <property type="protein sequence ID" value="NJX15303.1"/>
    <property type="molecule type" value="Genomic_DNA"/>
</dbReference>
<feature type="domain" description="IPT/TIG" evidence="8">
    <location>
        <begin position="203"/>
        <end position="303"/>
    </location>
</feature>
<sequence length="604" mass="65386">MRKKILLKVFFALALMLSPESVVFAQGMLMKVPLKRQVENSTLVVEGRVVSQKSIWNADRNKILTINTVEVYKVFKGKSNLQIEIVTPGGTVEDITQTVVPSLSLNKGDVGVFTLYDNNIGLAQKTSSSLKKYKPYSSLQGFYRYDLRSNTATNLFAKKKDVEKSLYLQISEITGKPFTELVSFSVKGASEILNKNNNKALVPVITNFSPTTITAGTGSVLTITGSGFGSVKGKVGFSDADAGGDGFIDALDSQVLTWSNNEITVEVPSIADKEAKENFGTGVAGTGIIRVTDNGGASQVSSQELTVLYALSNNVDNGGDAVLIQHMGIDGETSMTWQMNTDFDANTPAKEAFLRAFNRWRCETGINWLMGSTTSVNVGVQDDINVVVFDENDPLDEGLLGVCITTSGSCGDTRDVVTELDIVFDNDTDWYFGSGDPAFEQYDFESVALHELGHGHQLEHVININDVMHYALSNSETQRFLSGNNETAAGIIQNFSTTTQMCGQTMMEDYSGSCSLGVAFTEVLTDQISVYPSPVNDILYIENGSAVSLDKVVLFDIGGRAILNIDMVDAPRVKAINVGEISKGIYFLNLVSGNTVVGKKVVVE</sequence>
<comment type="caution">
    <text evidence="10">The sequence shown here is derived from an EMBL/GenBank/DDBJ whole genome shotgun (WGS) entry which is preliminary data.</text>
</comment>
<organism evidence="10 11">
    <name type="scientific">Tamlana crocina</name>
    <dbReference type="NCBI Taxonomy" id="393006"/>
    <lineage>
        <taxon>Bacteria</taxon>
        <taxon>Pseudomonadati</taxon>
        <taxon>Bacteroidota</taxon>
        <taxon>Flavobacteriia</taxon>
        <taxon>Flavobacteriales</taxon>
        <taxon>Flavobacteriaceae</taxon>
        <taxon>Tamlana</taxon>
    </lineage>
</organism>
<feature type="signal peptide" evidence="6">
    <location>
        <begin position="1"/>
        <end position="25"/>
    </location>
</feature>
<dbReference type="SUPFAM" id="SSF55486">
    <property type="entry name" value="Metalloproteases ('zincins'), catalytic domain"/>
    <property type="match status" value="1"/>
</dbReference>
<evidence type="ECO:0000313" key="11">
    <source>
        <dbReference type="Proteomes" id="UP000760545"/>
    </source>
</evidence>
<evidence type="ECO:0000256" key="3">
    <source>
        <dbReference type="ARBA" id="ARBA00022729"/>
    </source>
</evidence>
<dbReference type="Pfam" id="PF18962">
    <property type="entry name" value="Por_Secre_tail"/>
    <property type="match status" value="1"/>
</dbReference>
<keyword evidence="11" id="KW-1185">Reference proteome</keyword>
<evidence type="ECO:0000256" key="2">
    <source>
        <dbReference type="ARBA" id="ARBA00022723"/>
    </source>
</evidence>
<reference evidence="10 11" key="1">
    <citation type="submission" date="2020-03" db="EMBL/GenBank/DDBJ databases">
        <title>Tamlana sp. nov, isolated from XXX.</title>
        <authorList>
            <person name="Cao W.R."/>
        </authorList>
    </citation>
    <scope>NUCLEOTIDE SEQUENCE [LARGE SCALE GENOMIC DNA]</scope>
    <source>
        <strain evidence="10 11">HST1-43</strain>
    </source>
</reference>
<evidence type="ECO:0000259" key="8">
    <source>
        <dbReference type="Pfam" id="PF01833"/>
    </source>
</evidence>
<dbReference type="InterPro" id="IPR002909">
    <property type="entry name" value="IPT_dom"/>
</dbReference>
<evidence type="ECO:0000256" key="5">
    <source>
        <dbReference type="ARBA" id="ARBA00022833"/>
    </source>
</evidence>
<keyword evidence="1" id="KW-0645">Protease</keyword>
<proteinExistence type="predicted"/>
<keyword evidence="5" id="KW-0862">Zinc</keyword>
<evidence type="ECO:0000313" key="10">
    <source>
        <dbReference type="EMBL" id="NJX15303.1"/>
    </source>
</evidence>
<protein>
    <submittedName>
        <fullName evidence="10">Matrixin family metalloprotease</fullName>
    </submittedName>
</protein>
<evidence type="ECO:0000256" key="6">
    <source>
        <dbReference type="SAM" id="SignalP"/>
    </source>
</evidence>
<dbReference type="InterPro" id="IPR024079">
    <property type="entry name" value="MetalloPept_cat_dom_sf"/>
</dbReference>
<dbReference type="GO" id="GO:0008237">
    <property type="term" value="F:metallopeptidase activity"/>
    <property type="evidence" value="ECO:0007669"/>
    <property type="project" value="UniProtKB-KW"/>
</dbReference>
<gene>
    <name evidence="10" type="ORF">HC176_07350</name>
</gene>
<evidence type="ECO:0000256" key="1">
    <source>
        <dbReference type="ARBA" id="ARBA00022670"/>
    </source>
</evidence>
<feature type="chain" id="PRO_5047150712" evidence="6">
    <location>
        <begin position="26"/>
        <end position="604"/>
    </location>
</feature>
<evidence type="ECO:0000259" key="7">
    <source>
        <dbReference type="Pfam" id="PF00413"/>
    </source>
</evidence>
<dbReference type="NCBIfam" id="TIGR04183">
    <property type="entry name" value="Por_Secre_tail"/>
    <property type="match status" value="1"/>
</dbReference>
<dbReference type="RefSeq" id="WP_167917548.1">
    <property type="nucleotide sequence ID" value="NZ_JAAVJS010000008.1"/>
</dbReference>
<dbReference type="SUPFAM" id="SSF81296">
    <property type="entry name" value="E set domains"/>
    <property type="match status" value="1"/>
</dbReference>
<dbReference type="Gene3D" id="3.40.390.10">
    <property type="entry name" value="Collagenase (Catalytic Domain)"/>
    <property type="match status" value="1"/>
</dbReference>
<evidence type="ECO:0000256" key="4">
    <source>
        <dbReference type="ARBA" id="ARBA00022801"/>
    </source>
</evidence>
<dbReference type="Pfam" id="PF01833">
    <property type="entry name" value="TIG"/>
    <property type="match status" value="1"/>
</dbReference>
<dbReference type="InterPro" id="IPR001818">
    <property type="entry name" value="Pept_M10_metallopeptidase"/>
</dbReference>